<protein>
    <submittedName>
        <fullName evidence="2">Condensation domain-containing protein</fullName>
    </submittedName>
</protein>
<organism evidence="2 3">
    <name type="scientific">Actinoplanes derwentensis</name>
    <dbReference type="NCBI Taxonomy" id="113562"/>
    <lineage>
        <taxon>Bacteria</taxon>
        <taxon>Bacillati</taxon>
        <taxon>Actinomycetota</taxon>
        <taxon>Actinomycetes</taxon>
        <taxon>Micromonosporales</taxon>
        <taxon>Micromonosporaceae</taxon>
        <taxon>Actinoplanes</taxon>
    </lineage>
</organism>
<keyword evidence="3" id="KW-1185">Reference proteome</keyword>
<dbReference type="Pfam" id="PF00668">
    <property type="entry name" value="Condensation"/>
    <property type="match status" value="1"/>
</dbReference>
<dbReference type="GO" id="GO:0031177">
    <property type="term" value="F:phosphopantetheine binding"/>
    <property type="evidence" value="ECO:0007669"/>
    <property type="project" value="TreeGrafter"/>
</dbReference>
<evidence type="ECO:0000313" key="2">
    <source>
        <dbReference type="EMBL" id="SDT70197.1"/>
    </source>
</evidence>
<dbReference type="PANTHER" id="PTHR45527">
    <property type="entry name" value="NONRIBOSOMAL PEPTIDE SYNTHETASE"/>
    <property type="match status" value="1"/>
</dbReference>
<dbReference type="PANTHER" id="PTHR45527:SF1">
    <property type="entry name" value="FATTY ACID SYNTHASE"/>
    <property type="match status" value="1"/>
</dbReference>
<feature type="domain" description="Condensation" evidence="1">
    <location>
        <begin position="10"/>
        <end position="270"/>
    </location>
</feature>
<dbReference type="InterPro" id="IPR023213">
    <property type="entry name" value="CAT-like_dom_sf"/>
</dbReference>
<proteinExistence type="predicted"/>
<dbReference type="Gene3D" id="3.30.559.10">
    <property type="entry name" value="Chloramphenicol acetyltransferase-like domain"/>
    <property type="match status" value="1"/>
</dbReference>
<dbReference type="GO" id="GO:0003824">
    <property type="term" value="F:catalytic activity"/>
    <property type="evidence" value="ECO:0007669"/>
    <property type="project" value="InterPro"/>
</dbReference>
<name>A0A1H2CIX6_9ACTN</name>
<evidence type="ECO:0000259" key="1">
    <source>
        <dbReference type="Pfam" id="PF00668"/>
    </source>
</evidence>
<sequence>MTRIERSGDLTHSQQRMWLRMTWREIGAPYAALRKQVDFAEPIPVDTVVGAWETLVARHEALRTVFTPGADSRPIQLVFAADGFQLPLTFDDESGLADYLSGRPTLLFSGVGVLTPLWQVRLFLRDGQVVSVCLTIEHIIIDGESVENWREQFLGLCHGREVPLPTTQPLDRQADEVLSRSRRRSTVGELFARSPGLLVPALVSEPPEERYFFLVKQFPGMVPQVDAICAANRVTRSTVFMYALGWLLARHSGRHSVVFSSLFANRLERDHSIECQMFPVEILVDLSADASIRQALRAAHAAALTGFAQHRSSALSTPFEADARETMNRGVGVFLPIMYDYIPDVPVGLDEMDEREEWESEGEPFGHMYYVYQSGPDFVIGLDSDTVMFPVPVIRQFAEVLPRFIAFLAGDGDTRIGGADALLPDDFRFTPDGHLVGQDWVRPETVRRLLLEAPHVRDAKVTVDDGELSAWLTLEPGGDVYDVHESLLSRLFEHSDAKAPSRYVLAGETAREWRPRVALPERAPVTRAEKELCEAIRETHGRVVTNLAQTYLEAGGDLLRTAALVQALRRRGLTGLRPEHFRSPFPLRAVARALRPGEGR</sequence>
<dbReference type="EMBL" id="LT629758">
    <property type="protein sequence ID" value="SDT70197.1"/>
    <property type="molecule type" value="Genomic_DNA"/>
</dbReference>
<dbReference type="SUPFAM" id="SSF52777">
    <property type="entry name" value="CoA-dependent acyltransferases"/>
    <property type="match status" value="2"/>
</dbReference>
<gene>
    <name evidence="2" type="ORF">SAMN04489716_5904</name>
</gene>
<reference evidence="2 3" key="1">
    <citation type="submission" date="2016-10" db="EMBL/GenBank/DDBJ databases">
        <authorList>
            <person name="de Groot N.N."/>
        </authorList>
    </citation>
    <scope>NUCLEOTIDE SEQUENCE [LARGE SCALE GENOMIC DNA]</scope>
    <source>
        <strain evidence="2 3">DSM 43941</strain>
    </source>
</reference>
<dbReference type="OrthoDB" id="5194982at2"/>
<dbReference type="RefSeq" id="WP_092548234.1">
    <property type="nucleotide sequence ID" value="NZ_BOMJ01000086.1"/>
</dbReference>
<dbReference type="AlphaFoldDB" id="A0A1H2CIX6"/>
<dbReference type="GO" id="GO:0005737">
    <property type="term" value="C:cytoplasm"/>
    <property type="evidence" value="ECO:0007669"/>
    <property type="project" value="TreeGrafter"/>
</dbReference>
<dbReference type="GO" id="GO:0043041">
    <property type="term" value="P:amino acid activation for nonribosomal peptide biosynthetic process"/>
    <property type="evidence" value="ECO:0007669"/>
    <property type="project" value="TreeGrafter"/>
</dbReference>
<dbReference type="Gene3D" id="3.30.559.30">
    <property type="entry name" value="Nonribosomal peptide synthetase, condensation domain"/>
    <property type="match status" value="1"/>
</dbReference>
<dbReference type="STRING" id="113562.SAMN04489716_5904"/>
<dbReference type="GO" id="GO:0044550">
    <property type="term" value="P:secondary metabolite biosynthetic process"/>
    <property type="evidence" value="ECO:0007669"/>
    <property type="project" value="TreeGrafter"/>
</dbReference>
<accession>A0A1H2CIX6</accession>
<evidence type="ECO:0000313" key="3">
    <source>
        <dbReference type="Proteomes" id="UP000198688"/>
    </source>
</evidence>
<dbReference type="GO" id="GO:0008610">
    <property type="term" value="P:lipid biosynthetic process"/>
    <property type="evidence" value="ECO:0007669"/>
    <property type="project" value="UniProtKB-ARBA"/>
</dbReference>
<dbReference type="InterPro" id="IPR001242">
    <property type="entry name" value="Condensation_dom"/>
</dbReference>
<dbReference type="Proteomes" id="UP000198688">
    <property type="component" value="Chromosome I"/>
</dbReference>